<keyword evidence="1" id="KW-1133">Transmembrane helix</keyword>
<reference evidence="2 3" key="1">
    <citation type="submission" date="2020-07" db="EMBL/GenBank/DDBJ databases">
        <title>Genomic Encyclopedia of Type Strains, Phase IV (KMG-V): Genome sequencing to study the core and pangenomes of soil and plant-associated prokaryotes.</title>
        <authorList>
            <person name="Whitman W."/>
        </authorList>
    </citation>
    <scope>NUCLEOTIDE SEQUENCE [LARGE SCALE GENOMIC DNA]</scope>
    <source>
        <strain evidence="2 3">A1</strain>
    </source>
</reference>
<sequence length="148" mass="15017">MTSAKDAVSNTVSGLSLPGSLFGINSGTTIDSIPTGTNVPYPETIGGNSGTLLDTVTGIGQNVYDTVNDTASGIVDYIENALSDLTSMVTGGESGSSGYVVDPETGGTVQTNTSKLPIILGLLSILAIVTGAYYFTNSKKGKKGKSKK</sequence>
<name>A0A7J9NV47_METMI</name>
<accession>A0A7J9NV47</accession>
<keyword evidence="1" id="KW-0472">Membrane</keyword>
<feature type="transmembrane region" description="Helical" evidence="1">
    <location>
        <begin position="116"/>
        <end position="135"/>
    </location>
</feature>
<dbReference type="EMBL" id="JACDUH010000002">
    <property type="protein sequence ID" value="MBA2851550.1"/>
    <property type="molecule type" value="Genomic_DNA"/>
</dbReference>
<protein>
    <submittedName>
        <fullName evidence="2">Uncharacterized protein</fullName>
    </submittedName>
</protein>
<organism evidence="2 3">
    <name type="scientific">Methanococcus maripaludis</name>
    <name type="common">Methanococcus deltae</name>
    <dbReference type="NCBI Taxonomy" id="39152"/>
    <lineage>
        <taxon>Archaea</taxon>
        <taxon>Methanobacteriati</taxon>
        <taxon>Methanobacteriota</taxon>
        <taxon>Methanomada group</taxon>
        <taxon>Methanococci</taxon>
        <taxon>Methanococcales</taxon>
        <taxon>Methanococcaceae</taxon>
        <taxon>Methanococcus</taxon>
    </lineage>
</organism>
<gene>
    <name evidence="2" type="ORF">HNP86_001703</name>
</gene>
<evidence type="ECO:0000313" key="2">
    <source>
        <dbReference type="EMBL" id="MBA2851550.1"/>
    </source>
</evidence>
<comment type="caution">
    <text evidence="2">The sequence shown here is derived from an EMBL/GenBank/DDBJ whole genome shotgun (WGS) entry which is preliminary data.</text>
</comment>
<evidence type="ECO:0000313" key="3">
    <source>
        <dbReference type="Proteomes" id="UP000564425"/>
    </source>
</evidence>
<evidence type="ECO:0000256" key="1">
    <source>
        <dbReference type="SAM" id="Phobius"/>
    </source>
</evidence>
<dbReference type="Proteomes" id="UP000564425">
    <property type="component" value="Unassembled WGS sequence"/>
</dbReference>
<keyword evidence="1" id="KW-0812">Transmembrane</keyword>
<dbReference type="AlphaFoldDB" id="A0A7J9NV47"/>
<proteinExistence type="predicted"/>